<dbReference type="CDD" id="cd06170">
    <property type="entry name" value="LuxR_C_like"/>
    <property type="match status" value="1"/>
</dbReference>
<dbReference type="PANTHER" id="PTHR44688">
    <property type="entry name" value="DNA-BINDING TRANSCRIPTIONAL ACTIVATOR DEVR_DOSR"/>
    <property type="match status" value="1"/>
</dbReference>
<dbReference type="SMART" id="SM00421">
    <property type="entry name" value="HTH_LUXR"/>
    <property type="match status" value="1"/>
</dbReference>
<dbReference type="PRINTS" id="PR00038">
    <property type="entry name" value="HTHLUXR"/>
</dbReference>
<dbReference type="STRING" id="596151.DesfrDRAFT_2958"/>
<dbReference type="GO" id="GO:0003677">
    <property type="term" value="F:DNA binding"/>
    <property type="evidence" value="ECO:0007669"/>
    <property type="project" value="UniProtKB-KW"/>
</dbReference>
<dbReference type="OrthoDB" id="9774661at2"/>
<evidence type="ECO:0000313" key="6">
    <source>
        <dbReference type="Proteomes" id="UP000006250"/>
    </source>
</evidence>
<proteinExistence type="predicted"/>
<dbReference type="AlphaFoldDB" id="E1JZA9"/>
<feature type="domain" description="HTH luxR-type" evidence="4">
    <location>
        <begin position="188"/>
        <end position="253"/>
    </location>
</feature>
<dbReference type="Pfam" id="PF00196">
    <property type="entry name" value="GerE"/>
    <property type="match status" value="1"/>
</dbReference>
<evidence type="ECO:0000313" key="5">
    <source>
        <dbReference type="EMBL" id="EFL50269.1"/>
    </source>
</evidence>
<keyword evidence="3" id="KW-0804">Transcription</keyword>
<dbReference type="InterPro" id="IPR036388">
    <property type="entry name" value="WH-like_DNA-bd_sf"/>
</dbReference>
<organism evidence="5 6">
    <name type="scientific">Solidesulfovibrio fructosivorans JJ]</name>
    <dbReference type="NCBI Taxonomy" id="596151"/>
    <lineage>
        <taxon>Bacteria</taxon>
        <taxon>Pseudomonadati</taxon>
        <taxon>Thermodesulfobacteriota</taxon>
        <taxon>Desulfovibrionia</taxon>
        <taxon>Desulfovibrionales</taxon>
        <taxon>Desulfovibrionaceae</taxon>
        <taxon>Solidesulfovibrio</taxon>
    </lineage>
</organism>
<keyword evidence="1" id="KW-0805">Transcription regulation</keyword>
<dbReference type="PANTHER" id="PTHR44688:SF16">
    <property type="entry name" value="DNA-BINDING TRANSCRIPTIONAL ACTIVATOR DEVR_DOSR"/>
    <property type="match status" value="1"/>
</dbReference>
<dbReference type="SUPFAM" id="SSF46894">
    <property type="entry name" value="C-terminal effector domain of the bipartite response regulators"/>
    <property type="match status" value="1"/>
</dbReference>
<reference evidence="5 6" key="1">
    <citation type="submission" date="2010-08" db="EMBL/GenBank/DDBJ databases">
        <title>The draft genome of Desulfovibrio fructosovorans JJ.</title>
        <authorList>
            <consortium name="US DOE Joint Genome Institute (JGI-PGF)"/>
            <person name="Lucas S."/>
            <person name="Copeland A."/>
            <person name="Lapidus A."/>
            <person name="Cheng J.-F."/>
            <person name="Bruce D."/>
            <person name="Goodwin L."/>
            <person name="Pitluck S."/>
            <person name="Land M.L."/>
            <person name="Hauser L."/>
            <person name="Chang Y.-J."/>
            <person name="Jeffries C."/>
            <person name="Wall J.D."/>
            <person name="Stahl D.A."/>
            <person name="Arkin A.P."/>
            <person name="Dehal P."/>
            <person name="Stolyar S.M."/>
            <person name="Hazen T.C."/>
            <person name="Woyke T.J."/>
        </authorList>
    </citation>
    <scope>NUCLEOTIDE SEQUENCE [LARGE SCALE GENOMIC DNA]</scope>
    <source>
        <strain evidence="5 6">JJ</strain>
    </source>
</reference>
<comment type="caution">
    <text evidence="5">The sequence shown here is derived from an EMBL/GenBank/DDBJ whole genome shotgun (WGS) entry which is preliminary data.</text>
</comment>
<evidence type="ECO:0000256" key="2">
    <source>
        <dbReference type="ARBA" id="ARBA00023125"/>
    </source>
</evidence>
<dbReference type="InterPro" id="IPR036693">
    <property type="entry name" value="TF_LuxR_autoind-bd_dom_sf"/>
</dbReference>
<dbReference type="InterPro" id="IPR005143">
    <property type="entry name" value="TF_LuxR_autoind-bd_dom"/>
</dbReference>
<keyword evidence="2" id="KW-0238">DNA-binding</keyword>
<dbReference type="RefSeq" id="WP_005995140.1">
    <property type="nucleotide sequence ID" value="NZ_AECZ01000022.1"/>
</dbReference>
<name>E1JZA9_SOLFR</name>
<dbReference type="Pfam" id="PF03472">
    <property type="entry name" value="Autoind_bind"/>
    <property type="match status" value="1"/>
</dbReference>
<dbReference type="GO" id="GO:0006355">
    <property type="term" value="P:regulation of DNA-templated transcription"/>
    <property type="evidence" value="ECO:0007669"/>
    <property type="project" value="InterPro"/>
</dbReference>
<dbReference type="InterPro" id="IPR016032">
    <property type="entry name" value="Sig_transdc_resp-reg_C-effctor"/>
</dbReference>
<sequence>MSHANPPTALPHENPLSGADALLLLERIQNCLDCRSRQAFAHLFPKLRSLLPFDHALAVIARLEDQTALAIDCCNISFPEQWLRAYTAADAFAGDAIVRQALSGPAPLHWAETTPRLPRPNALSLCRDFRMRQGWVAASAPLFAARERALFCFAGEVGRHDRRSAAILGHLLPHLHLALSQTLRASVPDREPIALSRREREVLDWLKEGKSSWDIAMVLGIRERTVRFHVANLMRKLGAVNRAQTVALALRRGLIGLD</sequence>
<gene>
    <name evidence="5" type="ORF">DesfrDRAFT_2958</name>
</gene>
<protein>
    <submittedName>
        <fullName evidence="5">Transcriptional regulator, LuxR family</fullName>
    </submittedName>
</protein>
<dbReference type="Proteomes" id="UP000006250">
    <property type="component" value="Unassembled WGS sequence"/>
</dbReference>
<accession>E1JZA9</accession>
<evidence type="ECO:0000259" key="4">
    <source>
        <dbReference type="PROSITE" id="PS50043"/>
    </source>
</evidence>
<dbReference type="PROSITE" id="PS00622">
    <property type="entry name" value="HTH_LUXR_1"/>
    <property type="match status" value="1"/>
</dbReference>
<evidence type="ECO:0000256" key="3">
    <source>
        <dbReference type="ARBA" id="ARBA00023163"/>
    </source>
</evidence>
<dbReference type="Gene3D" id="1.10.10.10">
    <property type="entry name" value="Winged helix-like DNA-binding domain superfamily/Winged helix DNA-binding domain"/>
    <property type="match status" value="1"/>
</dbReference>
<dbReference type="PROSITE" id="PS50043">
    <property type="entry name" value="HTH_LUXR_2"/>
    <property type="match status" value="1"/>
</dbReference>
<dbReference type="Gene3D" id="3.30.450.80">
    <property type="entry name" value="Transcription factor LuxR-like, autoinducer-binding domain"/>
    <property type="match status" value="1"/>
</dbReference>
<evidence type="ECO:0000256" key="1">
    <source>
        <dbReference type="ARBA" id="ARBA00023015"/>
    </source>
</evidence>
<keyword evidence="6" id="KW-1185">Reference proteome</keyword>
<dbReference type="eggNOG" id="COG2197">
    <property type="taxonomic scope" value="Bacteria"/>
</dbReference>
<dbReference type="InterPro" id="IPR000792">
    <property type="entry name" value="Tscrpt_reg_LuxR_C"/>
</dbReference>
<dbReference type="SUPFAM" id="SSF75516">
    <property type="entry name" value="Pheromone-binding domain of LuxR-like quorum-sensing transcription factors"/>
    <property type="match status" value="1"/>
</dbReference>
<dbReference type="EMBL" id="AECZ01000022">
    <property type="protein sequence ID" value="EFL50269.1"/>
    <property type="molecule type" value="Genomic_DNA"/>
</dbReference>